<gene>
    <name evidence="2" type="ORF">PHSY_002597</name>
</gene>
<dbReference type="PANTHER" id="PTHR35040:SF9">
    <property type="entry name" value="4-LIKE CELL SURFACE PROTEIN, PUTATIVE (AFU_ORTHOLOGUE AFUA_4G14080)-RELATED"/>
    <property type="match status" value="1"/>
</dbReference>
<dbReference type="GeneID" id="24107888"/>
<evidence type="ECO:0000313" key="3">
    <source>
        <dbReference type="Proteomes" id="UP000014071"/>
    </source>
</evidence>
<protein>
    <submittedName>
        <fullName evidence="2">Spherulin 4-like cell surface protein</fullName>
    </submittedName>
</protein>
<dbReference type="Proteomes" id="UP000014071">
    <property type="component" value="Unassembled WGS sequence"/>
</dbReference>
<organism evidence="2 3">
    <name type="scientific">Pseudozyma hubeiensis (strain SY62)</name>
    <name type="common">Yeast</name>
    <dbReference type="NCBI Taxonomy" id="1305764"/>
    <lineage>
        <taxon>Eukaryota</taxon>
        <taxon>Fungi</taxon>
        <taxon>Dikarya</taxon>
        <taxon>Basidiomycota</taxon>
        <taxon>Ustilaginomycotina</taxon>
        <taxon>Ustilaginomycetes</taxon>
        <taxon>Ustilaginales</taxon>
        <taxon>Ustilaginaceae</taxon>
        <taxon>Pseudozyma</taxon>
    </lineage>
</organism>
<dbReference type="RefSeq" id="XP_012188609.1">
    <property type="nucleotide sequence ID" value="XM_012333219.1"/>
</dbReference>
<dbReference type="Pfam" id="PF12138">
    <property type="entry name" value="Spherulin4"/>
    <property type="match status" value="1"/>
</dbReference>
<dbReference type="AlphaFoldDB" id="R9P1L0"/>
<dbReference type="PANTHER" id="PTHR35040">
    <property type="match status" value="1"/>
</dbReference>
<sequence length="383" mass="41526">MVDLKASAFAGRWLAIATPIALVQIVIGAAVHATKLVDTTTPRIILPLYIYPEGDAWNPLFTAIKNNPTAAFTIVINPDSGPGQGTDPGADYSDNIKKLRATADTNQILELVGYVATGYGDKDPGLVKSQVLQYHNWTSAIRPDGIFFDETSTSSKWLSTYSGYTDFVKSLDWGVDTSSVKSITAIVKPVATSTRSTSTPKAVSTSKPKSTNKPTSSQKPKSTKKASTSTKKPKSTKTAKKPTSKRKTTNKHKRSNQNTAITILNPGTWPEDPRFYSTSADHIVVYESPLSNFDYAEYQSLTAGSNAGSDFQRAYIFNEVDPRNIATKDGKKFASIQQLVDGTIHGLNSTGGIFVSDLGEPQVYTEFSNVWQEFVTDVVAVST</sequence>
<dbReference type="eggNOG" id="ENOG502S3WN">
    <property type="taxonomic scope" value="Eukaryota"/>
</dbReference>
<name>R9P1L0_PSEHS</name>
<feature type="compositionally biased region" description="Polar residues" evidence="1">
    <location>
        <begin position="191"/>
        <end position="203"/>
    </location>
</feature>
<dbReference type="InterPro" id="IPR021986">
    <property type="entry name" value="Spherulin4"/>
</dbReference>
<feature type="region of interest" description="Disordered" evidence="1">
    <location>
        <begin position="190"/>
        <end position="266"/>
    </location>
</feature>
<dbReference type="HOGENOM" id="CLU_060605_0_0_1"/>
<evidence type="ECO:0000256" key="1">
    <source>
        <dbReference type="SAM" id="MobiDB-lite"/>
    </source>
</evidence>
<feature type="compositionally biased region" description="Basic residues" evidence="1">
    <location>
        <begin position="231"/>
        <end position="255"/>
    </location>
</feature>
<feature type="compositionally biased region" description="Low complexity" evidence="1">
    <location>
        <begin position="204"/>
        <end position="230"/>
    </location>
</feature>
<evidence type="ECO:0000313" key="2">
    <source>
        <dbReference type="EMBL" id="GAC95022.1"/>
    </source>
</evidence>
<keyword evidence="3" id="KW-1185">Reference proteome</keyword>
<accession>R9P1L0</accession>
<dbReference type="EMBL" id="DF238790">
    <property type="protein sequence ID" value="GAC95022.1"/>
    <property type="molecule type" value="Genomic_DNA"/>
</dbReference>
<proteinExistence type="predicted"/>
<dbReference type="OrthoDB" id="5342184at2759"/>
<reference evidence="3" key="1">
    <citation type="journal article" date="2013" name="Genome Announc.">
        <title>Draft genome sequence of the basidiomycetous yeast-like fungus Pseudozyma hubeiensis SY62, which produces an abundant amount of the biosurfactant mannosylerythritol lipids.</title>
        <authorList>
            <person name="Konishi M."/>
            <person name="Hatada Y."/>
            <person name="Horiuchi J."/>
        </authorList>
    </citation>
    <scope>NUCLEOTIDE SEQUENCE [LARGE SCALE GENOMIC DNA]</scope>
    <source>
        <strain evidence="3">SY62</strain>
    </source>
</reference>